<dbReference type="AlphaFoldDB" id="A0A2J6SXY6"/>
<feature type="non-terminal residue" evidence="2">
    <location>
        <position position="1"/>
    </location>
</feature>
<dbReference type="GeneID" id="36581387"/>
<gene>
    <name evidence="2" type="ORF">K444DRAFT_497759</name>
</gene>
<dbReference type="STRING" id="1095630.A0A2J6SXY6"/>
<name>A0A2J6SXY6_9HELO</name>
<dbReference type="RefSeq" id="XP_024732542.1">
    <property type="nucleotide sequence ID" value="XM_024873307.1"/>
</dbReference>
<dbReference type="Proteomes" id="UP000235371">
    <property type="component" value="Unassembled WGS sequence"/>
</dbReference>
<evidence type="ECO:0000313" key="3">
    <source>
        <dbReference type="Proteomes" id="UP000235371"/>
    </source>
</evidence>
<dbReference type="OrthoDB" id="507128at2759"/>
<dbReference type="InterPro" id="IPR054539">
    <property type="entry name" value="Beta-prop_PDH"/>
</dbReference>
<dbReference type="InterPro" id="IPR011042">
    <property type="entry name" value="6-blade_b-propeller_TolB-like"/>
</dbReference>
<keyword evidence="3" id="KW-1185">Reference proteome</keyword>
<dbReference type="EMBL" id="KZ613854">
    <property type="protein sequence ID" value="PMD55638.1"/>
    <property type="molecule type" value="Genomic_DNA"/>
</dbReference>
<dbReference type="SUPFAM" id="SSF50952">
    <property type="entry name" value="Soluble quinoprotein glucose dehydrogenase"/>
    <property type="match status" value="1"/>
</dbReference>
<organism evidence="2 3">
    <name type="scientific">Hyaloscypha bicolor E</name>
    <dbReference type="NCBI Taxonomy" id="1095630"/>
    <lineage>
        <taxon>Eukaryota</taxon>
        <taxon>Fungi</taxon>
        <taxon>Dikarya</taxon>
        <taxon>Ascomycota</taxon>
        <taxon>Pezizomycotina</taxon>
        <taxon>Leotiomycetes</taxon>
        <taxon>Helotiales</taxon>
        <taxon>Hyaloscyphaceae</taxon>
        <taxon>Hyaloscypha</taxon>
        <taxon>Hyaloscypha bicolor</taxon>
    </lineage>
</organism>
<proteinExistence type="predicted"/>
<dbReference type="Gene3D" id="2.120.10.30">
    <property type="entry name" value="TolB, C-terminal domain"/>
    <property type="match status" value="1"/>
</dbReference>
<reference evidence="2 3" key="1">
    <citation type="submission" date="2016-04" db="EMBL/GenBank/DDBJ databases">
        <title>A degradative enzymes factory behind the ericoid mycorrhizal symbiosis.</title>
        <authorList>
            <consortium name="DOE Joint Genome Institute"/>
            <person name="Martino E."/>
            <person name="Morin E."/>
            <person name="Grelet G."/>
            <person name="Kuo A."/>
            <person name="Kohler A."/>
            <person name="Daghino S."/>
            <person name="Barry K."/>
            <person name="Choi C."/>
            <person name="Cichocki N."/>
            <person name="Clum A."/>
            <person name="Copeland A."/>
            <person name="Hainaut M."/>
            <person name="Haridas S."/>
            <person name="Labutti K."/>
            <person name="Lindquist E."/>
            <person name="Lipzen A."/>
            <person name="Khouja H.-R."/>
            <person name="Murat C."/>
            <person name="Ohm R."/>
            <person name="Olson A."/>
            <person name="Spatafora J."/>
            <person name="Veneault-Fourrey C."/>
            <person name="Henrissat B."/>
            <person name="Grigoriev I."/>
            <person name="Martin F."/>
            <person name="Perotto S."/>
        </authorList>
    </citation>
    <scope>NUCLEOTIDE SEQUENCE [LARGE SCALE GENOMIC DNA]</scope>
    <source>
        <strain evidence="2 3">E</strain>
    </source>
</reference>
<dbReference type="Pfam" id="PF22807">
    <property type="entry name" value="TrAA12"/>
    <property type="match status" value="1"/>
</dbReference>
<evidence type="ECO:0000259" key="1">
    <source>
        <dbReference type="Pfam" id="PF22807"/>
    </source>
</evidence>
<feature type="non-terminal residue" evidence="2">
    <location>
        <position position="415"/>
    </location>
</feature>
<protein>
    <submittedName>
        <fullName evidence="2">Soluble quino protein glucose dehydrogenase</fullName>
    </submittedName>
</protein>
<dbReference type="InterPro" id="IPR011041">
    <property type="entry name" value="Quinoprot_gluc/sorb_DH_b-prop"/>
</dbReference>
<sequence>NLKPSYSTPIVSNGWQAKLVANGLQSPRGILFDSKGNLLVVQQGVGIVHLAFDDGGSTCLDVSKKTNLITSSSLNHGIALSADGKTLYASGSNSVYSWSYDASAVTVSDTNQTLVTGMSNDDHTTRTLLMSTKEPGMLVVSRGSNSNIDLEAEDINTGHSQIKAFDISNLTSTAQPYDFKSNGRLLGWGLRNSVGVAEEPLMGGIYSVENSADEIDRDGVDIHQNNPGEELNYHGFLNSSTEDQGGNYGYPYCFALWNISIPELGTMKVGSQFALTQNATINDTFCNNDRVAPRLTFFAHMAPLDIKFLPNGTEAFVTFHGSWQALPFQTSYLSSTDEFRDRSDPVGYKLSTVAFAAGSPVAASDSITAAVDIMANADNSNCPDQCFRPVGLALDSKDRVFMSSGSTGEIYVLAK</sequence>
<accession>A0A2J6SXY6</accession>
<evidence type="ECO:0000313" key="2">
    <source>
        <dbReference type="EMBL" id="PMD55638.1"/>
    </source>
</evidence>
<dbReference type="InParanoid" id="A0A2J6SXY6"/>
<feature type="domain" description="Pyrroloquinoline quinone-dependent pyranose dehydrogenase beta-propeller" evidence="1">
    <location>
        <begin position="10"/>
        <end position="414"/>
    </location>
</feature>